<keyword evidence="9" id="KW-1185">Reference proteome</keyword>
<dbReference type="Gene3D" id="3.40.800.10">
    <property type="entry name" value="Ureohydrolase domain"/>
    <property type="match status" value="1"/>
</dbReference>
<dbReference type="PANTHER" id="PTHR11358">
    <property type="entry name" value="ARGINASE/AGMATINASE"/>
    <property type="match status" value="1"/>
</dbReference>
<reference evidence="8" key="2">
    <citation type="submission" date="2020-09" db="EMBL/GenBank/DDBJ databases">
        <authorList>
            <person name="Sun Q."/>
            <person name="Kim S."/>
        </authorList>
    </citation>
    <scope>NUCLEOTIDE SEQUENCE</scope>
    <source>
        <strain evidence="8">KCTC 22169</strain>
    </source>
</reference>
<dbReference type="GO" id="GO:0033389">
    <property type="term" value="P:putrescine biosynthetic process from arginine, via agmatine"/>
    <property type="evidence" value="ECO:0007669"/>
    <property type="project" value="TreeGrafter"/>
</dbReference>
<feature type="binding site" evidence="5">
    <location>
        <position position="154"/>
    </location>
    <ligand>
        <name>Mn(2+)</name>
        <dbReference type="ChEBI" id="CHEBI:29035"/>
        <label>1</label>
    </ligand>
</feature>
<dbReference type="InterPro" id="IPR023696">
    <property type="entry name" value="Ureohydrolase_dom_sf"/>
</dbReference>
<dbReference type="Proteomes" id="UP000626148">
    <property type="component" value="Unassembled WGS sequence"/>
</dbReference>
<dbReference type="InterPro" id="IPR005923">
    <property type="entry name" value="HutG"/>
</dbReference>
<comment type="cofactor">
    <cofactor evidence="5">
        <name>Mn(2+)</name>
        <dbReference type="ChEBI" id="CHEBI:29035"/>
    </cofactor>
    <text evidence="5">Binds 2 manganese ions per subunit.</text>
</comment>
<proteinExistence type="inferred from homology"/>
<feature type="binding site" evidence="5">
    <location>
        <position position="241"/>
    </location>
    <ligand>
        <name>Mn(2+)</name>
        <dbReference type="ChEBI" id="CHEBI:29035"/>
        <label>2</label>
    </ligand>
</feature>
<feature type="binding site" evidence="5">
    <location>
        <position position="150"/>
    </location>
    <ligand>
        <name>Mn(2+)</name>
        <dbReference type="ChEBI" id="CHEBI:29035"/>
        <label>2</label>
    </ligand>
</feature>
<dbReference type="GO" id="GO:0050415">
    <property type="term" value="F:formimidoylglutamase activity"/>
    <property type="evidence" value="ECO:0007669"/>
    <property type="project" value="UniProtKB-UniRule"/>
</dbReference>
<evidence type="ECO:0000256" key="5">
    <source>
        <dbReference type="HAMAP-Rule" id="MF_00737"/>
    </source>
</evidence>
<dbReference type="PANTHER" id="PTHR11358:SF35">
    <property type="entry name" value="FORMIMIDOYLGLUTAMASE"/>
    <property type="match status" value="1"/>
</dbReference>
<keyword evidence="2 5" id="KW-0378">Hydrolase</keyword>
<feature type="binding site" evidence="5">
    <location>
        <position position="121"/>
    </location>
    <ligand>
        <name>Mn(2+)</name>
        <dbReference type="ChEBI" id="CHEBI:29035"/>
        <label>1</label>
    </ligand>
</feature>
<dbReference type="GO" id="GO:0030145">
    <property type="term" value="F:manganese ion binding"/>
    <property type="evidence" value="ECO:0007669"/>
    <property type="project" value="UniProtKB-UniRule"/>
</dbReference>
<evidence type="ECO:0000256" key="3">
    <source>
        <dbReference type="ARBA" id="ARBA00022808"/>
    </source>
</evidence>
<comment type="caution">
    <text evidence="8">The sequence shown here is derived from an EMBL/GenBank/DDBJ whole genome shotgun (WGS) entry which is preliminary data.</text>
</comment>
<evidence type="ECO:0000256" key="7">
    <source>
        <dbReference type="PROSITE-ProRule" id="PRU00742"/>
    </source>
</evidence>
<organism evidence="8 9">
    <name type="scientific">Saccharospirillum salsuginis</name>
    <dbReference type="NCBI Taxonomy" id="418750"/>
    <lineage>
        <taxon>Bacteria</taxon>
        <taxon>Pseudomonadati</taxon>
        <taxon>Pseudomonadota</taxon>
        <taxon>Gammaproteobacteria</taxon>
        <taxon>Oceanospirillales</taxon>
        <taxon>Saccharospirillaceae</taxon>
        <taxon>Saccharospirillum</taxon>
    </lineage>
</organism>
<comment type="function">
    <text evidence="5">Catalyzes the conversion of N-formimidoyl-L-glutamate to L-glutamate and formamide.</text>
</comment>
<sequence length="324" mass="35942">MWEAADLNAWQGRIDEEDGAAGHRWHQIIQAPRTDRPGVCLLGFASDLGVKLNQGRPGAAEGPGVLRSALANLAAHNDHAVYDDGTVRTGDDLDAAQSAYAERVGQRLDDGHFVIGLGGGHEIGWAGFQGMRRWLDRHDPDARVGIINFDAHFDLRKPNPKGTSGTPFRQVADWCRDHGQPFHYACIGISDASNTEALFQFAHDNRVRYLRDLDCLDVHANPFIRRFIGELDYLYVTICLDALPASVAPGVSAPSALGIQPGFLFHCLSEIQRCCQYAHCKWLISDVAELNPRYDLQDRTAKLAARIVWEIDRLQRPEFNGHAS</sequence>
<keyword evidence="4 5" id="KW-0464">Manganese</keyword>
<evidence type="ECO:0000313" key="8">
    <source>
        <dbReference type="EMBL" id="GGX39199.1"/>
    </source>
</evidence>
<protein>
    <recommendedName>
        <fullName evidence="5 6">Formimidoylglutamase</fullName>
        <ecNumber evidence="5 6">3.5.3.8</ecNumber>
    </recommendedName>
    <alternativeName>
        <fullName evidence="5">Formiminoglutamase</fullName>
    </alternativeName>
    <alternativeName>
        <fullName evidence="5">Formiminoglutamate hydrolase</fullName>
    </alternativeName>
</protein>
<dbReference type="Pfam" id="PF00491">
    <property type="entry name" value="Arginase"/>
    <property type="match status" value="1"/>
</dbReference>
<evidence type="ECO:0000256" key="6">
    <source>
        <dbReference type="NCBIfam" id="TIGR01227"/>
    </source>
</evidence>
<accession>A0A918K117</accession>
<dbReference type="EMBL" id="BMXR01000001">
    <property type="protein sequence ID" value="GGX39199.1"/>
    <property type="molecule type" value="Genomic_DNA"/>
</dbReference>
<evidence type="ECO:0000256" key="4">
    <source>
        <dbReference type="ARBA" id="ARBA00023211"/>
    </source>
</evidence>
<dbReference type="HAMAP" id="MF_00737">
    <property type="entry name" value="Formimidoylglutam"/>
    <property type="match status" value="1"/>
</dbReference>
<evidence type="ECO:0000256" key="2">
    <source>
        <dbReference type="ARBA" id="ARBA00022801"/>
    </source>
</evidence>
<comment type="similarity">
    <text evidence="5 7">Belongs to the arginase family.</text>
</comment>
<feature type="binding site" evidence="5">
    <location>
        <position position="239"/>
    </location>
    <ligand>
        <name>Mn(2+)</name>
        <dbReference type="ChEBI" id="CHEBI:29035"/>
        <label>1</label>
    </ligand>
</feature>
<dbReference type="SUPFAM" id="SSF52768">
    <property type="entry name" value="Arginase/deacetylase"/>
    <property type="match status" value="1"/>
</dbReference>
<dbReference type="PROSITE" id="PS51409">
    <property type="entry name" value="ARGINASE_2"/>
    <property type="match status" value="1"/>
</dbReference>
<dbReference type="RefSeq" id="WP_189606621.1">
    <property type="nucleotide sequence ID" value="NZ_BMXR01000001.1"/>
</dbReference>
<dbReference type="EC" id="3.5.3.8" evidence="5 6"/>
<feature type="binding site" evidence="5">
    <location>
        <position position="150"/>
    </location>
    <ligand>
        <name>Mn(2+)</name>
        <dbReference type="ChEBI" id="CHEBI:29035"/>
        <label>1</label>
    </ligand>
</feature>
<reference evidence="8" key="1">
    <citation type="journal article" date="2014" name="Int. J. Syst. Evol. Microbiol.">
        <title>Complete genome sequence of Corynebacterium casei LMG S-19264T (=DSM 44701T), isolated from a smear-ripened cheese.</title>
        <authorList>
            <consortium name="US DOE Joint Genome Institute (JGI-PGF)"/>
            <person name="Walter F."/>
            <person name="Albersmeier A."/>
            <person name="Kalinowski J."/>
            <person name="Ruckert C."/>
        </authorList>
    </citation>
    <scope>NUCLEOTIDE SEQUENCE</scope>
    <source>
        <strain evidence="8">KCTC 22169</strain>
    </source>
</reference>
<dbReference type="NCBIfam" id="TIGR01227">
    <property type="entry name" value="hutG"/>
    <property type="match status" value="1"/>
</dbReference>
<dbReference type="GO" id="GO:0019556">
    <property type="term" value="P:L-histidine catabolic process to glutamate and formamide"/>
    <property type="evidence" value="ECO:0007669"/>
    <property type="project" value="UniProtKB-UniRule"/>
</dbReference>
<feature type="binding site" evidence="5">
    <location>
        <position position="239"/>
    </location>
    <ligand>
        <name>Mn(2+)</name>
        <dbReference type="ChEBI" id="CHEBI:29035"/>
        <label>2</label>
    </ligand>
</feature>
<gene>
    <name evidence="5 8" type="primary">hutG</name>
    <name evidence="8" type="ORF">GCM10007392_01910</name>
</gene>
<feature type="binding site" evidence="5">
    <location>
        <position position="152"/>
    </location>
    <ligand>
        <name>Mn(2+)</name>
        <dbReference type="ChEBI" id="CHEBI:29035"/>
        <label>2</label>
    </ligand>
</feature>
<keyword evidence="1 5" id="KW-0479">Metal-binding</keyword>
<dbReference type="CDD" id="cd09988">
    <property type="entry name" value="Formimidoylglutamase"/>
    <property type="match status" value="1"/>
</dbReference>
<name>A0A918K117_9GAMM</name>
<dbReference type="AlphaFoldDB" id="A0A918K117"/>
<dbReference type="GO" id="GO:0008783">
    <property type="term" value="F:agmatinase activity"/>
    <property type="evidence" value="ECO:0007669"/>
    <property type="project" value="TreeGrafter"/>
</dbReference>
<dbReference type="InterPro" id="IPR006035">
    <property type="entry name" value="Ureohydrolase"/>
</dbReference>
<evidence type="ECO:0000256" key="1">
    <source>
        <dbReference type="ARBA" id="ARBA00022723"/>
    </source>
</evidence>
<comment type="pathway">
    <text evidence="5">Amino-acid degradation; L-histidine degradation into L-glutamate; L-glutamate from N-formimidoyl-L-glutamate (hydrolase route): step 1/1.</text>
</comment>
<keyword evidence="3 5" id="KW-0369">Histidine metabolism</keyword>
<evidence type="ECO:0000313" key="9">
    <source>
        <dbReference type="Proteomes" id="UP000626148"/>
    </source>
</evidence>
<comment type="catalytic activity">
    <reaction evidence="5">
        <text>N-formimidoyl-L-glutamate + H2O = formamide + L-glutamate</text>
        <dbReference type="Rhea" id="RHEA:22492"/>
        <dbReference type="ChEBI" id="CHEBI:15377"/>
        <dbReference type="ChEBI" id="CHEBI:16397"/>
        <dbReference type="ChEBI" id="CHEBI:29985"/>
        <dbReference type="ChEBI" id="CHEBI:58928"/>
        <dbReference type="EC" id="3.5.3.8"/>
    </reaction>
</comment>